<dbReference type="GO" id="GO:0004523">
    <property type="term" value="F:RNA-DNA hybrid ribonuclease activity"/>
    <property type="evidence" value="ECO:0007669"/>
    <property type="project" value="InterPro"/>
</dbReference>
<evidence type="ECO:0000313" key="2">
    <source>
        <dbReference type="Proteomes" id="UP000189701"/>
    </source>
</evidence>
<protein>
    <submittedName>
        <fullName evidence="3">Uncharacterized protein LOC104240675</fullName>
    </submittedName>
</protein>
<dbReference type="InterPro" id="IPR036397">
    <property type="entry name" value="RNaseH_sf"/>
</dbReference>
<dbReference type="RefSeq" id="XP_009793852.1">
    <property type="nucleotide sequence ID" value="XM_009795550.1"/>
</dbReference>
<dbReference type="Gene3D" id="3.30.420.10">
    <property type="entry name" value="Ribonuclease H-like superfamily/Ribonuclease H"/>
    <property type="match status" value="1"/>
</dbReference>
<dbReference type="InterPro" id="IPR002156">
    <property type="entry name" value="RNaseH_domain"/>
</dbReference>
<reference evidence="2" key="1">
    <citation type="journal article" date="2013" name="Genome Biol.">
        <title>Reference genomes and transcriptomes of Nicotiana sylvestris and Nicotiana tomentosiformis.</title>
        <authorList>
            <person name="Sierro N."/>
            <person name="Battey J.N."/>
            <person name="Ouadi S."/>
            <person name="Bovet L."/>
            <person name="Goepfert S."/>
            <person name="Bakaher N."/>
            <person name="Peitsch M.C."/>
            <person name="Ivanov N.V."/>
        </authorList>
    </citation>
    <scope>NUCLEOTIDE SEQUENCE [LARGE SCALE GENOMIC DNA]</scope>
</reference>
<proteinExistence type="predicted"/>
<feature type="domain" description="RNase H type-1" evidence="1">
    <location>
        <begin position="19"/>
        <end position="136"/>
    </location>
</feature>
<gene>
    <name evidence="3" type="primary">LOC104240675</name>
</gene>
<dbReference type="AlphaFoldDB" id="A0A1U7XP77"/>
<dbReference type="InterPro" id="IPR044730">
    <property type="entry name" value="RNase_H-like_dom_plant"/>
</dbReference>
<dbReference type="Proteomes" id="UP000189701">
    <property type="component" value="Unplaced"/>
</dbReference>
<sequence>MSTLYIKWHPPNQAIYKLNIDGSCSPIRNNYGIGGVFRNHQGNWIIGFAGSVKEGTSVQIELLALLKGLQIVVQKYLKPIIIETDAHAIIGMFKAPTMHFTNIINDCRLLLQQLDSPPLQVIYREQNCVPDSLARYGVMHAQEHCLLFGTPPPFAMSFYEQDHTGTLHSRMLKKNIRNSTKSLSYLNILCNVLVPTTSSTSTVSQVRDQVFSFCCTGILCFTFVWLHSQTRKAISLR</sequence>
<keyword evidence="2" id="KW-1185">Reference proteome</keyword>
<dbReference type="GO" id="GO:0003676">
    <property type="term" value="F:nucleic acid binding"/>
    <property type="evidence" value="ECO:0007669"/>
    <property type="project" value="InterPro"/>
</dbReference>
<dbReference type="Pfam" id="PF13456">
    <property type="entry name" value="RVT_3"/>
    <property type="match status" value="1"/>
</dbReference>
<evidence type="ECO:0000313" key="3">
    <source>
        <dbReference type="RefSeq" id="XP_009793852.1"/>
    </source>
</evidence>
<reference evidence="3" key="2">
    <citation type="submission" date="2025-08" db="UniProtKB">
        <authorList>
            <consortium name="RefSeq"/>
        </authorList>
    </citation>
    <scope>IDENTIFICATION</scope>
    <source>
        <tissue evidence="3">Leaf</tissue>
    </source>
</reference>
<dbReference type="InterPro" id="IPR053151">
    <property type="entry name" value="RNase_H-like"/>
</dbReference>
<dbReference type="CDD" id="cd06222">
    <property type="entry name" value="RNase_H_like"/>
    <property type="match status" value="1"/>
</dbReference>
<dbReference type="PANTHER" id="PTHR47723">
    <property type="entry name" value="OS05G0353850 PROTEIN"/>
    <property type="match status" value="1"/>
</dbReference>
<accession>A0A1U7XP77</accession>
<evidence type="ECO:0000259" key="1">
    <source>
        <dbReference type="Pfam" id="PF13456"/>
    </source>
</evidence>
<dbReference type="PANTHER" id="PTHR47723:SF23">
    <property type="entry name" value="REVERSE TRANSCRIPTASE-LIKE PROTEIN"/>
    <property type="match status" value="1"/>
</dbReference>
<dbReference type="InterPro" id="IPR012337">
    <property type="entry name" value="RNaseH-like_sf"/>
</dbReference>
<dbReference type="eggNOG" id="KOG1075">
    <property type="taxonomic scope" value="Eukaryota"/>
</dbReference>
<organism evidence="2 3">
    <name type="scientific">Nicotiana sylvestris</name>
    <name type="common">Wood tobacco</name>
    <name type="synonym">South American tobacco</name>
    <dbReference type="NCBI Taxonomy" id="4096"/>
    <lineage>
        <taxon>Eukaryota</taxon>
        <taxon>Viridiplantae</taxon>
        <taxon>Streptophyta</taxon>
        <taxon>Embryophyta</taxon>
        <taxon>Tracheophyta</taxon>
        <taxon>Spermatophyta</taxon>
        <taxon>Magnoliopsida</taxon>
        <taxon>eudicotyledons</taxon>
        <taxon>Gunneridae</taxon>
        <taxon>Pentapetalae</taxon>
        <taxon>asterids</taxon>
        <taxon>lamiids</taxon>
        <taxon>Solanales</taxon>
        <taxon>Solanaceae</taxon>
        <taxon>Nicotianoideae</taxon>
        <taxon>Nicotianeae</taxon>
        <taxon>Nicotiana</taxon>
    </lineage>
</organism>
<name>A0A1U7XP77_NICSY</name>
<dbReference type="SUPFAM" id="SSF53098">
    <property type="entry name" value="Ribonuclease H-like"/>
    <property type="match status" value="1"/>
</dbReference>